<dbReference type="InterPro" id="IPR044068">
    <property type="entry name" value="CB"/>
</dbReference>
<dbReference type="RefSeq" id="WP_249309159.1">
    <property type="nucleotide sequence ID" value="NZ_JACRSZ010000012.1"/>
</dbReference>
<dbReference type="InterPro" id="IPR050808">
    <property type="entry name" value="Phage_Integrase"/>
</dbReference>
<dbReference type="CDD" id="cd01189">
    <property type="entry name" value="INT_ICEBs1_C_like"/>
    <property type="match status" value="1"/>
</dbReference>
<evidence type="ECO:0000256" key="4">
    <source>
        <dbReference type="ARBA" id="ARBA00023125"/>
    </source>
</evidence>
<dbReference type="PROSITE" id="PS51898">
    <property type="entry name" value="TYR_RECOMBINASE"/>
    <property type="match status" value="1"/>
</dbReference>
<keyword evidence="3" id="KW-0229">DNA integration</keyword>
<feature type="domain" description="Core-binding (CB)" evidence="8">
    <location>
        <begin position="87"/>
        <end position="170"/>
    </location>
</feature>
<proteinExistence type="inferred from homology"/>
<evidence type="ECO:0000259" key="8">
    <source>
        <dbReference type="PROSITE" id="PS51900"/>
    </source>
</evidence>
<dbReference type="InterPro" id="IPR004191">
    <property type="entry name" value="Integrase_Tn916-type_DNA-bd_N"/>
</dbReference>
<sequence>MANKTANTKHKPVRRALRANEYYNPKTKRYEYHYIDAFGKKRAVSSYILEATDQVPKGKRAGQSLREKEAEVNAKLVNNLDIDGSKLTLLEVIDRYLNSLYNRKELAHATKVGYNVTINCLKQYRLGYMEIGKIKPEHCEEWLADMKKKYRGSSIQSQISLIKRSFEYAVDYDYIVKNPFRRITTDRSDSKVMEAISVEDMNRFLDFCSKDAHSAHCYNMIYILFWTGMRASELCGLTLDNIDFENHSIRVEKQLQCIDHTHVVVKTKTQNSVRNIPMTDGVYKCFKDVVEKRYLKGDIEPVRYDERGNA</sequence>
<evidence type="ECO:0000259" key="7">
    <source>
        <dbReference type="PROSITE" id="PS51898"/>
    </source>
</evidence>
<dbReference type="InterPro" id="IPR013762">
    <property type="entry name" value="Integrase-like_cat_sf"/>
</dbReference>
<dbReference type="Gene3D" id="1.10.443.10">
    <property type="entry name" value="Intergrase catalytic core"/>
    <property type="match status" value="1"/>
</dbReference>
<dbReference type="Pfam" id="PF00589">
    <property type="entry name" value="Phage_integrase"/>
    <property type="match status" value="1"/>
</dbReference>
<gene>
    <name evidence="9" type="ORF">H8716_12180</name>
</gene>
<accession>A0ABR7NCE7</accession>
<dbReference type="EMBL" id="JACRSZ010000012">
    <property type="protein sequence ID" value="MBC8573835.1"/>
    <property type="molecule type" value="Genomic_DNA"/>
</dbReference>
<evidence type="ECO:0000256" key="1">
    <source>
        <dbReference type="ARBA" id="ARBA00003283"/>
    </source>
</evidence>
<reference evidence="9 10" key="1">
    <citation type="submission" date="2020-08" db="EMBL/GenBank/DDBJ databases">
        <title>Genome public.</title>
        <authorList>
            <person name="Liu C."/>
            <person name="Sun Q."/>
        </authorList>
    </citation>
    <scope>NUCLEOTIDE SEQUENCE [LARGE SCALE GENOMIC DNA]</scope>
    <source>
        <strain evidence="9 10">NSJ-46</strain>
    </source>
</reference>
<evidence type="ECO:0000256" key="3">
    <source>
        <dbReference type="ARBA" id="ARBA00022908"/>
    </source>
</evidence>
<keyword evidence="10" id="KW-1185">Reference proteome</keyword>
<evidence type="ECO:0000256" key="5">
    <source>
        <dbReference type="ARBA" id="ARBA00023172"/>
    </source>
</evidence>
<evidence type="ECO:0000313" key="9">
    <source>
        <dbReference type="EMBL" id="MBC8573835.1"/>
    </source>
</evidence>
<dbReference type="InterPro" id="IPR004107">
    <property type="entry name" value="Integrase_SAM-like_N"/>
</dbReference>
<dbReference type="Proteomes" id="UP000657421">
    <property type="component" value="Unassembled WGS sequence"/>
</dbReference>
<evidence type="ECO:0000256" key="2">
    <source>
        <dbReference type="ARBA" id="ARBA00008857"/>
    </source>
</evidence>
<organism evidence="9 10">
    <name type="scientific">Jingyaoa shaoxingensis</name>
    <dbReference type="NCBI Taxonomy" id="2763671"/>
    <lineage>
        <taxon>Bacteria</taxon>
        <taxon>Bacillati</taxon>
        <taxon>Bacillota</taxon>
        <taxon>Clostridia</taxon>
        <taxon>Lachnospirales</taxon>
        <taxon>Lachnospiraceae</taxon>
        <taxon>Jingyaoa</taxon>
    </lineage>
</organism>
<comment type="similarity">
    <text evidence="2">Belongs to the 'phage' integrase family.</text>
</comment>
<dbReference type="InterPro" id="IPR011010">
    <property type="entry name" value="DNA_brk_join_enz"/>
</dbReference>
<keyword evidence="4 6" id="KW-0238">DNA-binding</keyword>
<keyword evidence="5" id="KW-0233">DNA recombination</keyword>
<dbReference type="Pfam" id="PF02899">
    <property type="entry name" value="Phage_int_SAM_1"/>
    <property type="match status" value="1"/>
</dbReference>
<dbReference type="Pfam" id="PF02920">
    <property type="entry name" value="Integrase_DNA"/>
    <property type="match status" value="1"/>
</dbReference>
<dbReference type="InterPro" id="IPR002104">
    <property type="entry name" value="Integrase_catalytic"/>
</dbReference>
<dbReference type="Gene3D" id="3.30.160.60">
    <property type="entry name" value="Classic Zinc Finger"/>
    <property type="match status" value="1"/>
</dbReference>
<dbReference type="Gene3D" id="1.10.150.130">
    <property type="match status" value="1"/>
</dbReference>
<dbReference type="PANTHER" id="PTHR30629:SF2">
    <property type="entry name" value="PROPHAGE INTEGRASE INTS-RELATED"/>
    <property type="match status" value="1"/>
</dbReference>
<feature type="domain" description="Tyr recombinase" evidence="7">
    <location>
        <begin position="191"/>
        <end position="310"/>
    </location>
</feature>
<evidence type="ECO:0000313" key="10">
    <source>
        <dbReference type="Proteomes" id="UP000657421"/>
    </source>
</evidence>
<dbReference type="PANTHER" id="PTHR30629">
    <property type="entry name" value="PROPHAGE INTEGRASE"/>
    <property type="match status" value="1"/>
</dbReference>
<dbReference type="PROSITE" id="PS51900">
    <property type="entry name" value="CB"/>
    <property type="match status" value="1"/>
</dbReference>
<dbReference type="InterPro" id="IPR010998">
    <property type="entry name" value="Integrase_recombinase_N"/>
</dbReference>
<comment type="function">
    <text evidence="1">Site-specific tyrosine recombinase, which acts by catalyzing the cutting and rejoining of the recombining DNA molecules.</text>
</comment>
<evidence type="ECO:0000256" key="6">
    <source>
        <dbReference type="PROSITE-ProRule" id="PRU01248"/>
    </source>
</evidence>
<protein>
    <submittedName>
        <fullName evidence="9">Tyrosine-type recombinase/integrase</fullName>
    </submittedName>
</protein>
<dbReference type="InterPro" id="IPR016177">
    <property type="entry name" value="DNA-bd_dom_sf"/>
</dbReference>
<name>A0ABR7NCE7_9FIRM</name>
<comment type="caution">
    <text evidence="9">The sequence shown here is derived from an EMBL/GenBank/DDBJ whole genome shotgun (WGS) entry which is preliminary data.</text>
</comment>
<dbReference type="SUPFAM" id="SSF56349">
    <property type="entry name" value="DNA breaking-rejoining enzymes"/>
    <property type="match status" value="1"/>
</dbReference>
<dbReference type="SUPFAM" id="SSF54171">
    <property type="entry name" value="DNA-binding domain"/>
    <property type="match status" value="1"/>
</dbReference>